<protein>
    <recommendedName>
        <fullName evidence="4">Transposase IS30-like HTH domain-containing protein</fullName>
    </recommendedName>
</protein>
<organism evidence="2 3">
    <name type="scientific">Burkholderia phage vB_BpP_HN02</name>
    <dbReference type="NCBI Taxonomy" id="3116925"/>
    <lineage>
        <taxon>Viruses</taxon>
        <taxon>Duplodnaviria</taxon>
        <taxon>Heunggongvirae</taxon>
        <taxon>Uroviricota</taxon>
        <taxon>Caudoviricetes</taxon>
        <taxon>Schitoviridae</taxon>
    </lineage>
</organism>
<sequence length="141" mass="15701">MSTVYRPNRKATDHDIIRMNSVGLSLQTIARIIGCHPTTVTLRLKSLQIPPADTRRTFMEDIFKSLTPDHQEWLADRLGPTESIKWYVRDLLVEEYKQHGHNQTSNRLVRQGTPQPNQAAVPVADGSALRGDLGDAGADGS</sequence>
<name>A0AAX4JIF6_9CAUD</name>
<dbReference type="Proteomes" id="UP001432380">
    <property type="component" value="Segment"/>
</dbReference>
<proteinExistence type="predicted"/>
<evidence type="ECO:0000313" key="2">
    <source>
        <dbReference type="EMBL" id="WVK89970.1"/>
    </source>
</evidence>
<accession>A0AAX4JIF6</accession>
<feature type="compositionally biased region" description="Polar residues" evidence="1">
    <location>
        <begin position="101"/>
        <end position="118"/>
    </location>
</feature>
<evidence type="ECO:0000256" key="1">
    <source>
        <dbReference type="SAM" id="MobiDB-lite"/>
    </source>
</evidence>
<feature type="compositionally biased region" description="Low complexity" evidence="1">
    <location>
        <begin position="124"/>
        <end position="141"/>
    </location>
</feature>
<reference evidence="2" key="1">
    <citation type="submission" date="2024-01" db="EMBL/GenBank/DDBJ databases">
        <authorList>
            <person name="Zhu Q."/>
        </authorList>
    </citation>
    <scope>NUCLEOTIDE SEQUENCE</scope>
</reference>
<evidence type="ECO:0000313" key="3">
    <source>
        <dbReference type="Proteomes" id="UP001432380"/>
    </source>
</evidence>
<evidence type="ECO:0008006" key="4">
    <source>
        <dbReference type="Google" id="ProtNLM"/>
    </source>
</evidence>
<feature type="region of interest" description="Disordered" evidence="1">
    <location>
        <begin position="99"/>
        <end position="141"/>
    </location>
</feature>
<dbReference type="EMBL" id="PP079243">
    <property type="protein sequence ID" value="WVK89970.1"/>
    <property type="molecule type" value="Genomic_DNA"/>
</dbReference>